<dbReference type="EMBL" id="FMIA01000002">
    <property type="protein sequence ID" value="SCL62846.1"/>
    <property type="molecule type" value="Genomic_DNA"/>
</dbReference>
<dbReference type="OrthoDB" id="3406028at2"/>
<protein>
    <submittedName>
        <fullName evidence="2">Uncharacterized protein</fullName>
    </submittedName>
</protein>
<dbReference type="AlphaFoldDB" id="A0A1C6V992"/>
<reference evidence="2 3" key="1">
    <citation type="submission" date="2016-06" db="EMBL/GenBank/DDBJ databases">
        <authorList>
            <person name="Kjaerup R.B."/>
            <person name="Dalgaard T.S."/>
            <person name="Juul-Madsen H.R."/>
        </authorList>
    </citation>
    <scope>NUCLEOTIDE SEQUENCE [LARGE SCALE GENOMIC DNA]</scope>
    <source>
        <strain evidence="2 3">DSM 45577</strain>
    </source>
</reference>
<proteinExistence type="predicted"/>
<dbReference type="RefSeq" id="WP_091443500.1">
    <property type="nucleotide sequence ID" value="NZ_BMMJ01000012.1"/>
</dbReference>
<dbReference type="Proteomes" id="UP000198937">
    <property type="component" value="Unassembled WGS sequence"/>
</dbReference>
<dbReference type="Pfam" id="PF19757">
    <property type="entry name" value="DUF6244"/>
    <property type="match status" value="1"/>
</dbReference>
<accession>A0A1C6V992</accession>
<sequence length="87" mass="8808">MSAGQVLARLAAAAQKLDEAKAKTVAAVQDVEEARNLTAGALEGIGGAQLIGIIDACRQALGQAAQAADPAKQHVQETMTRVQALGS</sequence>
<feature type="coiled-coil region" evidence="1">
    <location>
        <begin position="3"/>
        <end position="37"/>
    </location>
</feature>
<organism evidence="2 3">
    <name type="scientific">Micromonospora yangpuensis</name>
    <dbReference type="NCBI Taxonomy" id="683228"/>
    <lineage>
        <taxon>Bacteria</taxon>
        <taxon>Bacillati</taxon>
        <taxon>Actinomycetota</taxon>
        <taxon>Actinomycetes</taxon>
        <taxon>Micromonosporales</taxon>
        <taxon>Micromonosporaceae</taxon>
        <taxon>Micromonospora</taxon>
    </lineage>
</organism>
<evidence type="ECO:0000313" key="2">
    <source>
        <dbReference type="EMBL" id="SCL62846.1"/>
    </source>
</evidence>
<name>A0A1C6V992_9ACTN</name>
<keyword evidence="1" id="KW-0175">Coiled coil</keyword>
<keyword evidence="3" id="KW-1185">Reference proteome</keyword>
<dbReference type="InterPro" id="IPR046211">
    <property type="entry name" value="DUF6244"/>
</dbReference>
<evidence type="ECO:0000256" key="1">
    <source>
        <dbReference type="SAM" id="Coils"/>
    </source>
</evidence>
<gene>
    <name evidence="2" type="ORF">GA0070617_5037</name>
</gene>
<evidence type="ECO:0000313" key="3">
    <source>
        <dbReference type="Proteomes" id="UP000198937"/>
    </source>
</evidence>